<evidence type="ECO:0000313" key="7">
    <source>
        <dbReference type="EMBL" id="TDY02461.1"/>
    </source>
</evidence>
<evidence type="ECO:0000313" key="8">
    <source>
        <dbReference type="Proteomes" id="UP000294914"/>
    </source>
</evidence>
<sequence>MRSLLIMILPALLLASGCSVYKIDIQQGNTLEAEQVEELQTGMSREQVAYLLGTPLIQDPFHANRWDYVYSFKPGGGEPKSQHLTLHFDNGTLSKIDRDQFRDYKELYSPTNEGLPDTASQSSGGGNTGPAPPRTPPGGGLPTP</sequence>
<comment type="function">
    <text evidence="4">Part of the outer membrane protein assembly complex, which is involved in assembly and insertion of beta-barrel proteins into the outer membrane.</text>
</comment>
<dbReference type="HAMAP" id="MF_00925">
    <property type="entry name" value="OM_assembly_BamE"/>
    <property type="match status" value="1"/>
</dbReference>
<keyword evidence="3 4" id="KW-0998">Cell outer membrane</keyword>
<comment type="caution">
    <text evidence="7">The sequence shown here is derived from an EMBL/GenBank/DDBJ whole genome shotgun (WGS) entry which is preliminary data.</text>
</comment>
<evidence type="ECO:0000256" key="5">
    <source>
        <dbReference type="SAM" id="MobiDB-lite"/>
    </source>
</evidence>
<dbReference type="GO" id="GO:0043165">
    <property type="term" value="P:Gram-negative-bacterium-type cell outer membrane assembly"/>
    <property type="evidence" value="ECO:0007669"/>
    <property type="project" value="UniProtKB-UniRule"/>
</dbReference>
<evidence type="ECO:0000256" key="4">
    <source>
        <dbReference type="HAMAP-Rule" id="MF_00925"/>
    </source>
</evidence>
<evidence type="ECO:0000256" key="3">
    <source>
        <dbReference type="ARBA" id="ARBA00023237"/>
    </source>
</evidence>
<organism evidence="7 8">
    <name type="scientific">Thiohalophilus thiocyanatoxydans</name>
    <dbReference type="NCBI Taxonomy" id="381308"/>
    <lineage>
        <taxon>Bacteria</taxon>
        <taxon>Pseudomonadati</taxon>
        <taxon>Pseudomonadota</taxon>
        <taxon>Gammaproteobacteria</taxon>
        <taxon>Thiohalomonadales</taxon>
        <taxon>Thiohalophilaceae</taxon>
        <taxon>Thiohalophilus</taxon>
    </lineage>
</organism>
<dbReference type="AlphaFoldDB" id="A0A4R8INK0"/>
<keyword evidence="2 4" id="KW-0472">Membrane</keyword>
<dbReference type="InterPro" id="IPR007450">
    <property type="entry name" value="BamE_dom"/>
</dbReference>
<dbReference type="RefSeq" id="WP_134081463.1">
    <property type="nucleotide sequence ID" value="NZ_SOQX01000002.1"/>
</dbReference>
<evidence type="ECO:0000259" key="6">
    <source>
        <dbReference type="Pfam" id="PF04355"/>
    </source>
</evidence>
<gene>
    <name evidence="4" type="primary">bamE</name>
    <name evidence="7" type="ORF">EDC23_0833</name>
</gene>
<dbReference type="GO" id="GO:0030674">
    <property type="term" value="F:protein-macromolecule adaptor activity"/>
    <property type="evidence" value="ECO:0007669"/>
    <property type="project" value="TreeGrafter"/>
</dbReference>
<keyword evidence="8" id="KW-1185">Reference proteome</keyword>
<accession>A0A4R8INK0</accession>
<dbReference type="Proteomes" id="UP000294914">
    <property type="component" value="Unassembled WGS sequence"/>
</dbReference>
<protein>
    <recommendedName>
        <fullName evidence="4">Outer membrane protein assembly factor BamE</fullName>
    </recommendedName>
</protein>
<dbReference type="GO" id="GO:0051205">
    <property type="term" value="P:protein insertion into membrane"/>
    <property type="evidence" value="ECO:0007669"/>
    <property type="project" value="UniProtKB-UniRule"/>
</dbReference>
<dbReference type="PANTHER" id="PTHR37482">
    <property type="entry name" value="OUTER MEMBRANE PROTEIN ASSEMBLY FACTOR BAME"/>
    <property type="match status" value="1"/>
</dbReference>
<keyword evidence="1 4" id="KW-0732">Signal</keyword>
<comment type="similarity">
    <text evidence="4">Belongs to the BamE family.</text>
</comment>
<keyword evidence="4" id="KW-0564">Palmitate</keyword>
<proteinExistence type="inferred from homology"/>
<reference evidence="7 8" key="1">
    <citation type="submission" date="2019-03" db="EMBL/GenBank/DDBJ databases">
        <title>Genomic Encyclopedia of Type Strains, Phase IV (KMG-IV): sequencing the most valuable type-strain genomes for metagenomic binning, comparative biology and taxonomic classification.</title>
        <authorList>
            <person name="Goeker M."/>
        </authorList>
    </citation>
    <scope>NUCLEOTIDE SEQUENCE [LARGE SCALE GENOMIC DNA]</scope>
    <source>
        <strain evidence="7 8">DSM 16326</strain>
    </source>
</reference>
<evidence type="ECO:0000256" key="1">
    <source>
        <dbReference type="ARBA" id="ARBA00022729"/>
    </source>
</evidence>
<dbReference type="Pfam" id="PF04355">
    <property type="entry name" value="BamE"/>
    <property type="match status" value="1"/>
</dbReference>
<dbReference type="InterPro" id="IPR026592">
    <property type="entry name" value="BamE"/>
</dbReference>
<evidence type="ECO:0000256" key="2">
    <source>
        <dbReference type="ARBA" id="ARBA00023136"/>
    </source>
</evidence>
<dbReference type="GO" id="GO:1990063">
    <property type="term" value="C:Bam protein complex"/>
    <property type="evidence" value="ECO:0007669"/>
    <property type="project" value="TreeGrafter"/>
</dbReference>
<dbReference type="EMBL" id="SOQX01000002">
    <property type="protein sequence ID" value="TDY02461.1"/>
    <property type="molecule type" value="Genomic_DNA"/>
</dbReference>
<feature type="region of interest" description="Disordered" evidence="5">
    <location>
        <begin position="104"/>
        <end position="144"/>
    </location>
</feature>
<dbReference type="PROSITE" id="PS51257">
    <property type="entry name" value="PROKAR_LIPOPROTEIN"/>
    <property type="match status" value="1"/>
</dbReference>
<dbReference type="OrthoDB" id="9808250at2"/>
<feature type="domain" description="Outer membrane protein assembly factor BamE" evidence="6">
    <location>
        <begin position="28"/>
        <end position="95"/>
    </location>
</feature>
<name>A0A4R8INK0_9GAMM</name>
<dbReference type="Gene3D" id="3.30.1450.10">
    <property type="match status" value="1"/>
</dbReference>
<dbReference type="InterPro" id="IPR037873">
    <property type="entry name" value="BamE-like"/>
</dbReference>
<keyword evidence="4 7" id="KW-0449">Lipoprotein</keyword>
<comment type="subunit">
    <text evidence="4">Part of the Bam complex.</text>
</comment>
<dbReference type="PANTHER" id="PTHR37482:SF1">
    <property type="entry name" value="OUTER MEMBRANE PROTEIN ASSEMBLY FACTOR BAME"/>
    <property type="match status" value="1"/>
</dbReference>
<comment type="subcellular location">
    <subcellularLocation>
        <location evidence="4">Cell outer membrane</location>
        <topology evidence="4">Lipid-anchor</topology>
    </subcellularLocation>
</comment>